<gene>
    <name evidence="1" type="ORF">L2E82_48509</name>
</gene>
<comment type="caution">
    <text evidence="1">The sequence shown here is derived from an EMBL/GenBank/DDBJ whole genome shotgun (WGS) entry which is preliminary data.</text>
</comment>
<dbReference type="Proteomes" id="UP001055811">
    <property type="component" value="Linkage Group LG09"/>
</dbReference>
<sequence>MSDKTVESDDETEEVEEEDSDGISDTWVGMEEELEEGEFIPSIQAKQSDPADVPVIDPVKPVQNLNAVSGREKDWAADQILEEKVEESGCNNGTSPGKKNIAGNTHGCSAKNVNVDLGESSNPSIPHVVGSVDGGLPNKESSNDLGRLDKLCGPHSQTTGGCLYPITQRFEPNTETHVLNSPSTAGSSESSIERAKRRKIKKRRSMEAVGKDYVTHSNRRSKEKSFNLNNRPQVNSNSSSSQSREDVSSSLGCDSHSMEVKATYDVRREVGFQFDAADQTLEQIMGGGDDSRAIQ</sequence>
<reference evidence="2" key="1">
    <citation type="journal article" date="2022" name="Mol. Ecol. Resour.">
        <title>The genomes of chicory, endive, great burdock and yacon provide insights into Asteraceae palaeo-polyploidization history and plant inulin production.</title>
        <authorList>
            <person name="Fan W."/>
            <person name="Wang S."/>
            <person name="Wang H."/>
            <person name="Wang A."/>
            <person name="Jiang F."/>
            <person name="Liu H."/>
            <person name="Zhao H."/>
            <person name="Xu D."/>
            <person name="Zhang Y."/>
        </authorList>
    </citation>
    <scope>NUCLEOTIDE SEQUENCE [LARGE SCALE GENOMIC DNA]</scope>
    <source>
        <strain evidence="2">cv. Punajuju</strain>
    </source>
</reference>
<evidence type="ECO:0000313" key="1">
    <source>
        <dbReference type="EMBL" id="KAI3690475.1"/>
    </source>
</evidence>
<evidence type="ECO:0000313" key="2">
    <source>
        <dbReference type="Proteomes" id="UP001055811"/>
    </source>
</evidence>
<proteinExistence type="predicted"/>
<keyword evidence="2" id="KW-1185">Reference proteome</keyword>
<protein>
    <submittedName>
        <fullName evidence="1">Uncharacterized protein</fullName>
    </submittedName>
</protein>
<dbReference type="EMBL" id="CM042017">
    <property type="protein sequence ID" value="KAI3690475.1"/>
    <property type="molecule type" value="Genomic_DNA"/>
</dbReference>
<accession>A0ACB8Z2H5</accession>
<reference evidence="1 2" key="2">
    <citation type="journal article" date="2022" name="Mol. Ecol. Resour.">
        <title>The genomes of chicory, endive, great burdock and yacon provide insights into Asteraceae paleo-polyploidization history and plant inulin production.</title>
        <authorList>
            <person name="Fan W."/>
            <person name="Wang S."/>
            <person name="Wang H."/>
            <person name="Wang A."/>
            <person name="Jiang F."/>
            <person name="Liu H."/>
            <person name="Zhao H."/>
            <person name="Xu D."/>
            <person name="Zhang Y."/>
        </authorList>
    </citation>
    <scope>NUCLEOTIDE SEQUENCE [LARGE SCALE GENOMIC DNA]</scope>
    <source>
        <strain evidence="2">cv. Punajuju</strain>
        <tissue evidence="1">Leaves</tissue>
    </source>
</reference>
<organism evidence="1 2">
    <name type="scientific">Cichorium intybus</name>
    <name type="common">Chicory</name>
    <dbReference type="NCBI Taxonomy" id="13427"/>
    <lineage>
        <taxon>Eukaryota</taxon>
        <taxon>Viridiplantae</taxon>
        <taxon>Streptophyta</taxon>
        <taxon>Embryophyta</taxon>
        <taxon>Tracheophyta</taxon>
        <taxon>Spermatophyta</taxon>
        <taxon>Magnoliopsida</taxon>
        <taxon>eudicotyledons</taxon>
        <taxon>Gunneridae</taxon>
        <taxon>Pentapetalae</taxon>
        <taxon>asterids</taxon>
        <taxon>campanulids</taxon>
        <taxon>Asterales</taxon>
        <taxon>Asteraceae</taxon>
        <taxon>Cichorioideae</taxon>
        <taxon>Cichorieae</taxon>
        <taxon>Cichoriinae</taxon>
        <taxon>Cichorium</taxon>
    </lineage>
</organism>
<name>A0ACB8Z2H5_CICIN</name>